<organism evidence="1 2">
    <name type="scientific">Caerostris darwini</name>
    <dbReference type="NCBI Taxonomy" id="1538125"/>
    <lineage>
        <taxon>Eukaryota</taxon>
        <taxon>Metazoa</taxon>
        <taxon>Ecdysozoa</taxon>
        <taxon>Arthropoda</taxon>
        <taxon>Chelicerata</taxon>
        <taxon>Arachnida</taxon>
        <taxon>Araneae</taxon>
        <taxon>Araneomorphae</taxon>
        <taxon>Entelegynae</taxon>
        <taxon>Araneoidea</taxon>
        <taxon>Araneidae</taxon>
        <taxon>Caerostris</taxon>
    </lineage>
</organism>
<gene>
    <name evidence="1" type="ORF">CDAR_375551</name>
</gene>
<sequence>MVNLDAPHATYTSFLFGCATCYETLCNSLESSEYKQWAKVALVIQTLPDTRIRQHLNFYYGPLAATPPDRRYGTLPLDVTSEIGPARHANRPRCPDRGLGRSHIFQRSLPPSSEVRIIFSPSKYSSIRYRYRNEL</sequence>
<dbReference type="Proteomes" id="UP001054837">
    <property type="component" value="Unassembled WGS sequence"/>
</dbReference>
<keyword evidence="2" id="KW-1185">Reference proteome</keyword>
<evidence type="ECO:0000313" key="1">
    <source>
        <dbReference type="EMBL" id="GIY28713.1"/>
    </source>
</evidence>
<dbReference type="EMBL" id="BPLQ01007213">
    <property type="protein sequence ID" value="GIY28713.1"/>
    <property type="molecule type" value="Genomic_DNA"/>
</dbReference>
<name>A0AAV4S9U7_9ARAC</name>
<proteinExistence type="predicted"/>
<accession>A0AAV4S9U7</accession>
<protein>
    <submittedName>
        <fullName evidence="1">Uncharacterized protein</fullName>
    </submittedName>
</protein>
<reference evidence="1 2" key="1">
    <citation type="submission" date="2021-06" db="EMBL/GenBank/DDBJ databases">
        <title>Caerostris darwini draft genome.</title>
        <authorList>
            <person name="Kono N."/>
            <person name="Arakawa K."/>
        </authorList>
    </citation>
    <scope>NUCLEOTIDE SEQUENCE [LARGE SCALE GENOMIC DNA]</scope>
</reference>
<dbReference type="AlphaFoldDB" id="A0AAV4S9U7"/>
<comment type="caution">
    <text evidence="1">The sequence shown here is derived from an EMBL/GenBank/DDBJ whole genome shotgun (WGS) entry which is preliminary data.</text>
</comment>
<evidence type="ECO:0000313" key="2">
    <source>
        <dbReference type="Proteomes" id="UP001054837"/>
    </source>
</evidence>